<dbReference type="EMBL" id="JADWDJ010000013">
    <property type="protein sequence ID" value="KAG5271297.1"/>
    <property type="molecule type" value="Genomic_DNA"/>
</dbReference>
<evidence type="ECO:0000256" key="1">
    <source>
        <dbReference type="SAM" id="Phobius"/>
    </source>
</evidence>
<evidence type="ECO:0008006" key="4">
    <source>
        <dbReference type="Google" id="ProtNLM"/>
    </source>
</evidence>
<evidence type="ECO:0000313" key="2">
    <source>
        <dbReference type="EMBL" id="KAG5271297.1"/>
    </source>
</evidence>
<keyword evidence="1" id="KW-0812">Transmembrane</keyword>
<comment type="caution">
    <text evidence="2">The sequence shown here is derived from an EMBL/GenBank/DDBJ whole genome shotgun (WGS) entry which is preliminary data.</text>
</comment>
<reference evidence="2" key="1">
    <citation type="submission" date="2020-10" db="EMBL/GenBank/DDBJ databases">
        <title>Chromosome-scale genome assembly of the Allis shad, Alosa alosa.</title>
        <authorList>
            <person name="Margot Z."/>
            <person name="Christophe K."/>
            <person name="Cabau C."/>
            <person name="Louis A."/>
            <person name="Berthelot C."/>
            <person name="Parey E."/>
            <person name="Roest Crollius H."/>
            <person name="Montfort J."/>
            <person name="Robinson-Rechavi M."/>
            <person name="Bucao C."/>
            <person name="Bouchez O."/>
            <person name="Gislard M."/>
            <person name="Lluch J."/>
            <person name="Milhes M."/>
            <person name="Lampietro C."/>
            <person name="Lopez Roques C."/>
            <person name="Donnadieu C."/>
            <person name="Braasch I."/>
            <person name="Desvignes T."/>
            <person name="Postlethwait J."/>
            <person name="Bobe J."/>
            <person name="Guiguen Y."/>
        </authorList>
    </citation>
    <scope>NUCLEOTIDE SEQUENCE</scope>
    <source>
        <strain evidence="2">M-15738</strain>
        <tissue evidence="2">Blood</tissue>
    </source>
</reference>
<keyword evidence="1" id="KW-1133">Transmembrane helix</keyword>
<feature type="transmembrane region" description="Helical" evidence="1">
    <location>
        <begin position="560"/>
        <end position="586"/>
    </location>
</feature>
<dbReference type="PANTHER" id="PTHR31912:SF34">
    <property type="entry name" value="NOTOCHORD-RELATED PROTEIN"/>
    <property type="match status" value="1"/>
</dbReference>
<sequence length="811" mass="93176">MICFICQKRHANANGLIKHFKLVHGLCSGKGLKLKCAHRGCSHVYYSCSGLRKHLSKCYANYNFCADDGECSTSTNSISLGEADMPELPDQSVPSESVLLERHIVNSCAKLVAELKLVGNSEKTINFVVSTVQEVIRDLDHLKHENLKSSLVLEEPIKSVVESQIDLCFENTLYPFLPLNTESKRTIYFSEKWGKIDPVEYVLGTRFATRFNRTTGTFGQSIVKDKFVYIPILETLKSIYQHPNMKDMITRDPKQRENFLYDIQDGEFFKNPELFSKQEHTVQIQLFFDEFECANPIGSKRGIHKVGAIYFTLRNVSPKYNSSLQNIHLVSLFHAEDIKTYGFGKILAPLVQDILTLETSGIQLSLFDHTVYGSIIQVTGDNLGLHSLFGFVESFSARYYCRFCLLEKEDFQTVFSEDGPKISVRTKQLHAEHCQEMQINPSLPYVMGVKKSCPLNLLQYFHTSTNFSVDIMHDILEGVAQYEMKLLFQHLIENYTTSAEVHRRIQSFNYGFMEQNNKPPGLKMVDSSNDLGLNAIQSWCLLRHLPIMFGDLVHPNDQHWYLFILLLQIVSIVFSSVVSLGMTFYLKHLISEHHGLFKHLFPNKRLLPKHHFMVHYPQCIRKIGPLLHTWCMRYEAKHNIFKKQLKSFKNITKTLAKKHQCQMAYLWQSLDPNELKMGPGKMVSLNEMEVGVEVAEKFEVPVRTKVLKVKWAKRNGAVFRPGLAVCVRTDNEMPVFHVIQNVVIKDEQVLLVTVALKTHCLDEHTHAFKVSHTTEAPFVLDVQTLLYHKIFDILTSYDCNSDLFIVPYCFM</sequence>
<dbReference type="Proteomes" id="UP000823561">
    <property type="component" value="Chromosome 13"/>
</dbReference>
<accession>A0AAV6GD44</accession>
<keyword evidence="3" id="KW-1185">Reference proteome</keyword>
<name>A0AAV6GD44_9TELE</name>
<evidence type="ECO:0000313" key="3">
    <source>
        <dbReference type="Proteomes" id="UP000823561"/>
    </source>
</evidence>
<protein>
    <recommendedName>
        <fullName evidence="4">C2H2-type domain-containing protein</fullName>
    </recommendedName>
</protein>
<organism evidence="2 3">
    <name type="scientific">Alosa alosa</name>
    <name type="common">allis shad</name>
    <dbReference type="NCBI Taxonomy" id="278164"/>
    <lineage>
        <taxon>Eukaryota</taxon>
        <taxon>Metazoa</taxon>
        <taxon>Chordata</taxon>
        <taxon>Craniata</taxon>
        <taxon>Vertebrata</taxon>
        <taxon>Euteleostomi</taxon>
        <taxon>Actinopterygii</taxon>
        <taxon>Neopterygii</taxon>
        <taxon>Teleostei</taxon>
        <taxon>Clupei</taxon>
        <taxon>Clupeiformes</taxon>
        <taxon>Clupeoidei</taxon>
        <taxon>Clupeidae</taxon>
        <taxon>Alosa</taxon>
    </lineage>
</organism>
<dbReference type="AlphaFoldDB" id="A0AAV6GD44"/>
<gene>
    <name evidence="2" type="ORF">AALO_G00178160</name>
</gene>
<dbReference type="PANTHER" id="PTHR31912">
    <property type="entry name" value="IP13529P"/>
    <property type="match status" value="1"/>
</dbReference>
<proteinExistence type="predicted"/>
<keyword evidence="1" id="KW-0472">Membrane</keyword>